<gene>
    <name evidence="2" type="ORF">CGI_10013250</name>
</gene>
<evidence type="ECO:0000259" key="1">
    <source>
        <dbReference type="Pfam" id="PF26156"/>
    </source>
</evidence>
<feature type="domain" description="PARP4 MVP-ID C-terminal" evidence="1">
    <location>
        <begin position="132"/>
        <end position="273"/>
    </location>
</feature>
<proteinExistence type="predicted"/>
<dbReference type="EMBL" id="JH819059">
    <property type="protein sequence ID" value="EKC27908.1"/>
    <property type="molecule type" value="Genomic_DNA"/>
</dbReference>
<evidence type="ECO:0000313" key="2">
    <source>
        <dbReference type="EMBL" id="EKC27908.1"/>
    </source>
</evidence>
<name>K1Q1W2_MAGGI</name>
<protein>
    <recommendedName>
        <fullName evidence="1">PARP4 MVP-ID C-terminal domain-containing protein</fullName>
    </recommendedName>
</protein>
<reference evidence="2" key="1">
    <citation type="journal article" date="2012" name="Nature">
        <title>The oyster genome reveals stress adaptation and complexity of shell formation.</title>
        <authorList>
            <person name="Zhang G."/>
            <person name="Fang X."/>
            <person name="Guo X."/>
            <person name="Li L."/>
            <person name="Luo R."/>
            <person name="Xu F."/>
            <person name="Yang P."/>
            <person name="Zhang L."/>
            <person name="Wang X."/>
            <person name="Qi H."/>
            <person name="Xiong Z."/>
            <person name="Que H."/>
            <person name="Xie Y."/>
            <person name="Holland P.W."/>
            <person name="Paps J."/>
            <person name="Zhu Y."/>
            <person name="Wu F."/>
            <person name="Chen Y."/>
            <person name="Wang J."/>
            <person name="Peng C."/>
            <person name="Meng J."/>
            <person name="Yang L."/>
            <person name="Liu J."/>
            <person name="Wen B."/>
            <person name="Zhang N."/>
            <person name="Huang Z."/>
            <person name="Zhu Q."/>
            <person name="Feng Y."/>
            <person name="Mount A."/>
            <person name="Hedgecock D."/>
            <person name="Xu Z."/>
            <person name="Liu Y."/>
            <person name="Domazet-Loso T."/>
            <person name="Du Y."/>
            <person name="Sun X."/>
            <person name="Zhang S."/>
            <person name="Liu B."/>
            <person name="Cheng P."/>
            <person name="Jiang X."/>
            <person name="Li J."/>
            <person name="Fan D."/>
            <person name="Wang W."/>
            <person name="Fu W."/>
            <person name="Wang T."/>
            <person name="Wang B."/>
            <person name="Zhang J."/>
            <person name="Peng Z."/>
            <person name="Li Y."/>
            <person name="Li N."/>
            <person name="Wang J."/>
            <person name="Chen M."/>
            <person name="He Y."/>
            <person name="Tan F."/>
            <person name="Song X."/>
            <person name="Zheng Q."/>
            <person name="Huang R."/>
            <person name="Yang H."/>
            <person name="Du X."/>
            <person name="Chen L."/>
            <person name="Yang M."/>
            <person name="Gaffney P.M."/>
            <person name="Wang S."/>
            <person name="Luo L."/>
            <person name="She Z."/>
            <person name="Ming Y."/>
            <person name="Huang W."/>
            <person name="Zhang S."/>
            <person name="Huang B."/>
            <person name="Zhang Y."/>
            <person name="Qu T."/>
            <person name="Ni P."/>
            <person name="Miao G."/>
            <person name="Wang J."/>
            <person name="Wang Q."/>
            <person name="Steinberg C.E."/>
            <person name="Wang H."/>
            <person name="Li N."/>
            <person name="Qian L."/>
            <person name="Zhang G."/>
            <person name="Li Y."/>
            <person name="Yang H."/>
            <person name="Liu X."/>
            <person name="Wang J."/>
            <person name="Yin Y."/>
            <person name="Wang J."/>
        </authorList>
    </citation>
    <scope>NUCLEOTIDE SEQUENCE [LARGE SCALE GENOMIC DNA]</scope>
    <source>
        <strain evidence="2">05x7-T-G4-1.051#20</strain>
    </source>
</reference>
<dbReference type="InterPro" id="IPR058904">
    <property type="entry name" value="PARP4_MVP-ID"/>
</dbReference>
<accession>K1Q1W2</accession>
<dbReference type="HOGENOM" id="CLU_1009180_0_0_1"/>
<organism evidence="2">
    <name type="scientific">Magallana gigas</name>
    <name type="common">Pacific oyster</name>
    <name type="synonym">Crassostrea gigas</name>
    <dbReference type="NCBI Taxonomy" id="29159"/>
    <lineage>
        <taxon>Eukaryota</taxon>
        <taxon>Metazoa</taxon>
        <taxon>Spiralia</taxon>
        <taxon>Lophotrochozoa</taxon>
        <taxon>Mollusca</taxon>
        <taxon>Bivalvia</taxon>
        <taxon>Autobranchia</taxon>
        <taxon>Pteriomorphia</taxon>
        <taxon>Ostreida</taxon>
        <taxon>Ostreoidea</taxon>
        <taxon>Ostreidae</taxon>
        <taxon>Magallana</taxon>
    </lineage>
</organism>
<sequence>MNDTFILTDTKENLGASSPGRSWVTVTMEVDENYVIIVAVKDNQSGTELISVTVDKEKRNLSKEQIENMAENADIEDYKSLMTSGMRSKLPALPSGLTEKTLDDINSYGIGTSVSNIRKRSPNLSLSSLRSVFSIQQNSLIWKLDESLDEMFGIDSKKCKDILQKAGLSSLGKQVTSEVFDILSSAIALLFMYKTIVPELFPLDFSNPHTMETAYTMVKERLQGMSSENASLVESLRSSVVVYKAKRQKYNWVCSMLELGHSWEVVASKMLGYTSS</sequence>
<dbReference type="InParanoid" id="K1Q1W2"/>
<dbReference type="AlphaFoldDB" id="K1Q1W2"/>
<dbReference type="Pfam" id="PF26156">
    <property type="entry name" value="PARP4_MVP-ID"/>
    <property type="match status" value="1"/>
</dbReference>
<dbReference type="InterPro" id="IPR029047">
    <property type="entry name" value="HSP70_peptide-bd_sf"/>
</dbReference>
<dbReference type="Gene3D" id="2.60.34.10">
    <property type="entry name" value="Substrate Binding Domain Of DNAk, Chain A, domain 1"/>
    <property type="match status" value="1"/>
</dbReference>